<feature type="non-terminal residue" evidence="1">
    <location>
        <position position="87"/>
    </location>
</feature>
<reference evidence="1 2" key="1">
    <citation type="submission" date="2014-01" db="EMBL/GenBank/DDBJ databases">
        <title>Genome sequence and analysis of Xanthomonas arboricola pv. pruni.</title>
        <authorList>
            <person name="Fujikawa T."/>
            <person name="Nakazono-Nagaoka E."/>
        </authorList>
    </citation>
    <scope>NUCLEOTIDE SEQUENCE [LARGE SCALE GENOMIC DNA]</scope>
    <source>
        <strain evidence="2">MAFF 301420</strain>
    </source>
</reference>
<gene>
    <name evidence="1" type="ORF">XPR_3714</name>
</gene>
<dbReference type="AlphaFoldDB" id="W4SM83"/>
<organism evidence="1 2">
    <name type="scientific">Xanthomonas arboricola pv. pruni MAFF 301420</name>
    <dbReference type="NCBI Taxonomy" id="1418095"/>
    <lineage>
        <taxon>Bacteria</taxon>
        <taxon>Pseudomonadati</taxon>
        <taxon>Pseudomonadota</taxon>
        <taxon>Gammaproteobacteria</taxon>
        <taxon>Lysobacterales</taxon>
        <taxon>Lysobacteraceae</taxon>
        <taxon>Xanthomonas</taxon>
    </lineage>
</organism>
<evidence type="ECO:0000313" key="2">
    <source>
        <dbReference type="Proteomes" id="UP000019084"/>
    </source>
</evidence>
<comment type="caution">
    <text evidence="1">The sequence shown here is derived from an EMBL/GenBank/DDBJ whole genome shotgun (WGS) entry which is preliminary data.</text>
</comment>
<sequence>MRQRRAASIQQLSVGRHPGVEQTRGLQCGFEAGLQIGRHCRREFDQLPQRRAAPTFARAGRAPCRWRGQGVFAGLQPRALRVQRGLF</sequence>
<dbReference type="Proteomes" id="UP000019084">
    <property type="component" value="Unassembled WGS sequence"/>
</dbReference>
<proteinExistence type="predicted"/>
<name>W4SM83_9XANT</name>
<dbReference type="EMBL" id="BAVC01000303">
    <property type="protein sequence ID" value="GAE57079.1"/>
    <property type="molecule type" value="Genomic_DNA"/>
</dbReference>
<accession>W4SM83</accession>
<protein>
    <submittedName>
        <fullName evidence="1">Uncharacterized protein</fullName>
    </submittedName>
</protein>
<evidence type="ECO:0000313" key="1">
    <source>
        <dbReference type="EMBL" id="GAE57079.1"/>
    </source>
</evidence>